<dbReference type="STRING" id="1227500.C494_11640"/>
<keyword evidence="3" id="KW-1185">Reference proteome</keyword>
<keyword evidence="1" id="KW-0472">Membrane</keyword>
<name>L9WEC6_9EURY</name>
<comment type="caution">
    <text evidence="2">The sequence shown here is derived from an EMBL/GenBank/DDBJ whole genome shotgun (WGS) entry which is preliminary data.</text>
</comment>
<dbReference type="PATRIC" id="fig|1227500.6.peg.2343"/>
<feature type="transmembrane region" description="Helical" evidence="1">
    <location>
        <begin position="109"/>
        <end position="127"/>
    </location>
</feature>
<evidence type="ECO:0000313" key="2">
    <source>
        <dbReference type="EMBL" id="ELY47850.1"/>
    </source>
</evidence>
<organism evidence="2 3">
    <name type="scientific">Natronorubrum bangense JCM 10635</name>
    <dbReference type="NCBI Taxonomy" id="1227500"/>
    <lineage>
        <taxon>Archaea</taxon>
        <taxon>Methanobacteriati</taxon>
        <taxon>Methanobacteriota</taxon>
        <taxon>Stenosarchaea group</taxon>
        <taxon>Halobacteria</taxon>
        <taxon>Halobacteriales</taxon>
        <taxon>Natrialbaceae</taxon>
        <taxon>Natronorubrum</taxon>
    </lineage>
</organism>
<sequence length="141" mass="14989">MISKTMVPALDGLTPAGLLEAWGGLSETTVSMLSFDDWLSPHLAPVLVLVIILAVLGTMVLFLVGLCGYLRRRTPTYLVLTIVLGTLVARSVVGMGTVLGLVPMTAHHLIEHGFDVLIAALLLSLIFRHGTVGENATETSK</sequence>
<dbReference type="Proteomes" id="UP000011690">
    <property type="component" value="Unassembled WGS sequence"/>
</dbReference>
<dbReference type="Pfam" id="PF24283">
    <property type="entry name" value="DUF7471"/>
    <property type="match status" value="1"/>
</dbReference>
<keyword evidence="1" id="KW-0812">Transmembrane</keyword>
<evidence type="ECO:0000313" key="3">
    <source>
        <dbReference type="Proteomes" id="UP000011690"/>
    </source>
</evidence>
<reference evidence="2 3" key="1">
    <citation type="journal article" date="2014" name="PLoS Genet.">
        <title>Phylogenetically driven sequencing of extremely halophilic archaea reveals strategies for static and dynamic osmo-response.</title>
        <authorList>
            <person name="Becker E.A."/>
            <person name="Seitzer P.M."/>
            <person name="Tritt A."/>
            <person name="Larsen D."/>
            <person name="Krusor M."/>
            <person name="Yao A.I."/>
            <person name="Wu D."/>
            <person name="Madern D."/>
            <person name="Eisen J.A."/>
            <person name="Darling A.E."/>
            <person name="Facciotti M.T."/>
        </authorList>
    </citation>
    <scope>NUCLEOTIDE SEQUENCE [LARGE SCALE GENOMIC DNA]</scope>
    <source>
        <strain evidence="2 3">JCM 10635</strain>
    </source>
</reference>
<accession>L9WEC6</accession>
<dbReference type="RefSeq" id="WP_006066475.1">
    <property type="nucleotide sequence ID" value="NZ_AOHY01000034.1"/>
</dbReference>
<dbReference type="EMBL" id="AOHY01000034">
    <property type="protein sequence ID" value="ELY47850.1"/>
    <property type="molecule type" value="Genomic_DNA"/>
</dbReference>
<dbReference type="InterPro" id="IPR055894">
    <property type="entry name" value="DUF7471"/>
</dbReference>
<feature type="transmembrane region" description="Helical" evidence="1">
    <location>
        <begin position="43"/>
        <end position="70"/>
    </location>
</feature>
<protein>
    <submittedName>
        <fullName evidence="2">Uncharacterized protein</fullName>
    </submittedName>
</protein>
<gene>
    <name evidence="2" type="ORF">C494_11640</name>
</gene>
<dbReference type="GeneID" id="39850350"/>
<dbReference type="eggNOG" id="arCOG06190">
    <property type="taxonomic scope" value="Archaea"/>
</dbReference>
<proteinExistence type="predicted"/>
<feature type="transmembrane region" description="Helical" evidence="1">
    <location>
        <begin position="77"/>
        <end position="103"/>
    </location>
</feature>
<evidence type="ECO:0000256" key="1">
    <source>
        <dbReference type="SAM" id="Phobius"/>
    </source>
</evidence>
<keyword evidence="1" id="KW-1133">Transmembrane helix</keyword>
<dbReference type="AlphaFoldDB" id="L9WEC6"/>